<dbReference type="GO" id="GO:0003677">
    <property type="term" value="F:DNA binding"/>
    <property type="evidence" value="ECO:0007669"/>
    <property type="project" value="InterPro"/>
</dbReference>
<dbReference type="PANTHER" id="PTHR46910">
    <property type="entry name" value="TRANSCRIPTION FACTOR PDR1"/>
    <property type="match status" value="1"/>
</dbReference>
<dbReference type="Pfam" id="PF04082">
    <property type="entry name" value="Fungal_trans"/>
    <property type="match status" value="1"/>
</dbReference>
<dbReference type="AlphaFoldDB" id="A0A167MPF9"/>
<proteinExistence type="predicted"/>
<keyword evidence="1" id="KW-0479">Metal-binding</keyword>
<dbReference type="InterPro" id="IPR007219">
    <property type="entry name" value="XnlR_reg_dom"/>
</dbReference>
<dbReference type="EMBL" id="KV440981">
    <property type="protein sequence ID" value="OAD73446.1"/>
    <property type="molecule type" value="Genomic_DNA"/>
</dbReference>
<dbReference type="CDD" id="cd00067">
    <property type="entry name" value="GAL4"/>
    <property type="match status" value="1"/>
</dbReference>
<dbReference type="InParanoid" id="A0A167MPF9"/>
<evidence type="ECO:0000259" key="4">
    <source>
        <dbReference type="SMART" id="SM00906"/>
    </source>
</evidence>
<feature type="domain" description="Xylanolytic transcriptional activator regulatory" evidence="4">
    <location>
        <begin position="444"/>
        <end position="517"/>
    </location>
</feature>
<dbReference type="InterPro" id="IPR050987">
    <property type="entry name" value="AtrR-like"/>
</dbReference>
<dbReference type="STRING" id="763407.A0A167MPF9"/>
<evidence type="ECO:0000256" key="1">
    <source>
        <dbReference type="ARBA" id="ARBA00022723"/>
    </source>
</evidence>
<dbReference type="InterPro" id="IPR036864">
    <property type="entry name" value="Zn2-C6_fun-type_DNA-bd_sf"/>
</dbReference>
<accession>A0A167MPF9</accession>
<dbReference type="Proteomes" id="UP000077315">
    <property type="component" value="Unassembled WGS sequence"/>
</dbReference>
<keyword evidence="6" id="KW-1185">Reference proteome</keyword>
<feature type="region of interest" description="Disordered" evidence="3">
    <location>
        <begin position="171"/>
        <end position="259"/>
    </location>
</feature>
<dbReference type="VEuPathDB" id="FungiDB:PHYBLDRAFT_145835"/>
<protein>
    <submittedName>
        <fullName evidence="5">Zn(2)-C6 fungal-specific transcription factor</fullName>
    </submittedName>
</protein>
<gene>
    <name evidence="5" type="ORF">PHYBLDRAFT_145835</name>
</gene>
<reference evidence="6" key="1">
    <citation type="submission" date="2015-06" db="EMBL/GenBank/DDBJ databases">
        <title>Expansion of signal transduction pathways in fungi by whole-genome duplication.</title>
        <authorList>
            <consortium name="DOE Joint Genome Institute"/>
            <person name="Corrochano L.M."/>
            <person name="Kuo A."/>
            <person name="Marcet-Houben M."/>
            <person name="Polaino S."/>
            <person name="Salamov A."/>
            <person name="Villalobos J.M."/>
            <person name="Alvarez M.I."/>
            <person name="Avalos J."/>
            <person name="Benito E.P."/>
            <person name="Benoit I."/>
            <person name="Burger G."/>
            <person name="Camino L.P."/>
            <person name="Canovas D."/>
            <person name="Cerda-Olmedo E."/>
            <person name="Cheng J.-F."/>
            <person name="Dominguez A."/>
            <person name="Elias M."/>
            <person name="Eslava A.P."/>
            <person name="Glaser F."/>
            <person name="Grimwood J."/>
            <person name="Gutierrez G."/>
            <person name="Heitman J."/>
            <person name="Henrissat B."/>
            <person name="Iturriaga E.A."/>
            <person name="Lang B.F."/>
            <person name="Lavin J.L."/>
            <person name="Lee S."/>
            <person name="Li W."/>
            <person name="Lindquist E."/>
            <person name="Lopez-Garcia S."/>
            <person name="Luque E.M."/>
            <person name="Marcos A.T."/>
            <person name="Martin J."/>
            <person name="McCluskey K."/>
            <person name="Medina H.R."/>
            <person name="Miralles-Duran A."/>
            <person name="Miyazaki A."/>
            <person name="Munoz-Torres E."/>
            <person name="Oguiza J.A."/>
            <person name="Ohm R."/>
            <person name="Olmedo M."/>
            <person name="Orejas M."/>
            <person name="Ortiz-Castellanos L."/>
            <person name="Pisabarro A.G."/>
            <person name="Rodriguez-Romero J."/>
            <person name="Ruiz-Herrera J."/>
            <person name="Ruiz-Vazquez R."/>
            <person name="Sanz C."/>
            <person name="Schackwitz W."/>
            <person name="Schmutz J."/>
            <person name="Shahriari M."/>
            <person name="Shelest E."/>
            <person name="Silva-Franco F."/>
            <person name="Soanes D."/>
            <person name="Syed K."/>
            <person name="Tagua V.G."/>
            <person name="Talbot N.J."/>
            <person name="Thon M."/>
            <person name="De vries R.P."/>
            <person name="Wiebenga A."/>
            <person name="Yadav J.S."/>
            <person name="Braun E.L."/>
            <person name="Baker S."/>
            <person name="Garre V."/>
            <person name="Horwitz B."/>
            <person name="Torres-Martinez S."/>
            <person name="Idnurm A."/>
            <person name="Herrera-Estrella A."/>
            <person name="Gabaldon T."/>
            <person name="Grigoriev I.V."/>
        </authorList>
    </citation>
    <scope>NUCLEOTIDE SEQUENCE [LARGE SCALE GENOMIC DNA]</scope>
    <source>
        <strain evidence="6">NRRL 1555(-)</strain>
    </source>
</reference>
<dbReference type="GO" id="GO:0008270">
    <property type="term" value="F:zinc ion binding"/>
    <property type="evidence" value="ECO:0007669"/>
    <property type="project" value="InterPro"/>
</dbReference>
<name>A0A167MPF9_PHYB8</name>
<feature type="compositionally biased region" description="Polar residues" evidence="3">
    <location>
        <begin position="213"/>
        <end position="230"/>
    </location>
</feature>
<dbReference type="CDD" id="cd15486">
    <property type="entry name" value="ZIP_Sip4"/>
    <property type="match status" value="1"/>
</dbReference>
<evidence type="ECO:0000256" key="2">
    <source>
        <dbReference type="ARBA" id="ARBA00023242"/>
    </source>
</evidence>
<dbReference type="GO" id="GO:0000981">
    <property type="term" value="F:DNA-binding transcription factor activity, RNA polymerase II-specific"/>
    <property type="evidence" value="ECO:0007669"/>
    <property type="project" value="InterPro"/>
</dbReference>
<dbReference type="GO" id="GO:0006351">
    <property type="term" value="P:DNA-templated transcription"/>
    <property type="evidence" value="ECO:0007669"/>
    <property type="project" value="InterPro"/>
</dbReference>
<sequence length="753" mass="86163">MLPFDANDRPRSQSSPQSSMYHGHDLTACNNLPTMPHVTNPMTRPQDSQQFVIQMLPTNATAQHVYDQLNSIPKERTRKDRACDLCRRKKISQLTPNKPCSSCDNYKKMCTFNEAGKKRGPPKGYVEKLESRLKRMEDLLMNMSDNGNESSDSIKALLKGKEVDISEDIEQAYSDESDTDIQTNESANTKRKNSEESENSEDQWRKRREITYSPAQNPQTTSNQSVSPSLHKSAAPSPRNCGAQNSPYSTDSENPGYNDSFMGSSSGVYLLGKLFEMTGRNMKDLTHDIAKPLDNHEDDLIISISKTGIFKEDLFNFPHGNDSVPWRLPPKEVIDHLVDIYFTQMNIFVPIVDEESFYDTYRNDFDSQSMVLLAAICRSSCRIMDENNPSARKNYITRVQLYDSLTEQIKEKFDLDLIQPRIETIQILLLGACNATKWSADGVDWIAMSMAIKLAQELGLHRSRSTCGATKETIKFYKRLWWSAYVIDRWICGCLGRPLMISDADCDVDLPEIDSETEEPLPSNKYITFFYLVKLSEILSDVLRTLCSPRARIVNHNEEIYNQARVNIERMLKEWEQTLPSNLKITEEEFDMIRRKELSPELAQKINSGSGQLYLGYCAVNLQVKRPFLLPDSKLKKNEKILSGCMKYMERAIEILDVIDVQTFLQFGWSISSFVLAQVYTFVLFSHQNNDKTTAELANRQLFILSYMYKRLEAYITEPSMMPVLELMCKTVNESYTTSNNNKNTTMLPPSLG</sequence>
<dbReference type="OrthoDB" id="39175at2759"/>
<dbReference type="Gene3D" id="4.10.240.10">
    <property type="entry name" value="Zn(2)-C6 fungal-type DNA-binding domain"/>
    <property type="match status" value="1"/>
</dbReference>
<evidence type="ECO:0000256" key="3">
    <source>
        <dbReference type="SAM" id="MobiDB-lite"/>
    </source>
</evidence>
<dbReference type="InterPro" id="IPR001138">
    <property type="entry name" value="Zn2Cys6_DnaBD"/>
</dbReference>
<dbReference type="CDD" id="cd12148">
    <property type="entry name" value="fungal_TF_MHR"/>
    <property type="match status" value="1"/>
</dbReference>
<evidence type="ECO:0000313" key="6">
    <source>
        <dbReference type="Proteomes" id="UP000077315"/>
    </source>
</evidence>
<dbReference type="PANTHER" id="PTHR46910:SF1">
    <property type="entry name" value="MISCELLANEOUS ZN(II)2CYS6 TRANSCRIPTION FACTOR (EUROFUNG)-RELATED"/>
    <property type="match status" value="1"/>
</dbReference>
<feature type="compositionally biased region" description="Polar residues" evidence="3">
    <location>
        <begin position="242"/>
        <end position="259"/>
    </location>
</feature>
<feature type="region of interest" description="Disordered" evidence="3">
    <location>
        <begin position="1"/>
        <end position="28"/>
    </location>
</feature>
<dbReference type="SMART" id="SM00906">
    <property type="entry name" value="Fungal_trans"/>
    <property type="match status" value="1"/>
</dbReference>
<keyword evidence="2" id="KW-0539">Nucleus</keyword>
<feature type="compositionally biased region" description="Basic and acidic residues" evidence="3">
    <location>
        <begin position="1"/>
        <end position="11"/>
    </location>
</feature>
<dbReference type="SUPFAM" id="SSF57701">
    <property type="entry name" value="Zn2/Cys6 DNA-binding domain"/>
    <property type="match status" value="1"/>
</dbReference>
<dbReference type="RefSeq" id="XP_018291486.1">
    <property type="nucleotide sequence ID" value="XM_018431542.1"/>
</dbReference>
<evidence type="ECO:0000313" key="5">
    <source>
        <dbReference type="EMBL" id="OAD73446.1"/>
    </source>
</evidence>
<dbReference type="GeneID" id="28992448"/>
<organism evidence="5 6">
    <name type="scientific">Phycomyces blakesleeanus (strain ATCC 8743b / DSM 1359 / FGSC 10004 / NBRC 33097 / NRRL 1555)</name>
    <dbReference type="NCBI Taxonomy" id="763407"/>
    <lineage>
        <taxon>Eukaryota</taxon>
        <taxon>Fungi</taxon>
        <taxon>Fungi incertae sedis</taxon>
        <taxon>Mucoromycota</taxon>
        <taxon>Mucoromycotina</taxon>
        <taxon>Mucoromycetes</taxon>
        <taxon>Mucorales</taxon>
        <taxon>Phycomycetaceae</taxon>
        <taxon>Phycomyces</taxon>
    </lineage>
</organism>